<dbReference type="SUPFAM" id="SSF46894">
    <property type="entry name" value="C-terminal effector domain of the bipartite response regulators"/>
    <property type="match status" value="1"/>
</dbReference>
<feature type="chain" id="PRO_5023810770" description="HTH luxR-type domain-containing protein" evidence="5">
    <location>
        <begin position="22"/>
        <end position="351"/>
    </location>
</feature>
<dbReference type="PANTHER" id="PTHR44688:SF16">
    <property type="entry name" value="DNA-BINDING TRANSCRIPTIONAL ACTIVATOR DEVR_DOSR"/>
    <property type="match status" value="1"/>
</dbReference>
<proteinExistence type="predicted"/>
<dbReference type="CDD" id="cd06170">
    <property type="entry name" value="LuxR_C_like"/>
    <property type="match status" value="1"/>
</dbReference>
<dbReference type="Pfam" id="PF00196">
    <property type="entry name" value="GerE"/>
    <property type="match status" value="1"/>
</dbReference>
<name>A0A5J4FWI3_9FLAO</name>
<dbReference type="GO" id="GO:0006355">
    <property type="term" value="P:regulation of DNA-templated transcription"/>
    <property type="evidence" value="ECO:0007669"/>
    <property type="project" value="InterPro"/>
</dbReference>
<evidence type="ECO:0000256" key="1">
    <source>
        <dbReference type="ARBA" id="ARBA00023015"/>
    </source>
</evidence>
<dbReference type="InterPro" id="IPR036388">
    <property type="entry name" value="WH-like_DNA-bd_sf"/>
</dbReference>
<evidence type="ECO:0000313" key="7">
    <source>
        <dbReference type="EMBL" id="GEQ85542.1"/>
    </source>
</evidence>
<organism evidence="7 8">
    <name type="scientific">Patiriisocius marinistellae</name>
    <dbReference type="NCBI Taxonomy" id="2494560"/>
    <lineage>
        <taxon>Bacteria</taxon>
        <taxon>Pseudomonadati</taxon>
        <taxon>Bacteroidota</taxon>
        <taxon>Flavobacteriia</taxon>
        <taxon>Flavobacteriales</taxon>
        <taxon>Flavobacteriaceae</taxon>
        <taxon>Patiriisocius</taxon>
    </lineage>
</organism>
<protein>
    <recommendedName>
        <fullName evidence="6">HTH luxR-type domain-containing protein</fullName>
    </recommendedName>
</protein>
<accession>A0A5J4FWI3</accession>
<dbReference type="PANTHER" id="PTHR44688">
    <property type="entry name" value="DNA-BINDING TRANSCRIPTIONAL ACTIVATOR DEVR_DOSR"/>
    <property type="match status" value="1"/>
</dbReference>
<comment type="caution">
    <text evidence="7">The sequence shown here is derived from an EMBL/GenBank/DDBJ whole genome shotgun (WGS) entry which is preliminary data.</text>
</comment>
<keyword evidence="5" id="KW-0732">Signal</keyword>
<dbReference type="InterPro" id="IPR016032">
    <property type="entry name" value="Sig_transdc_resp-reg_C-effctor"/>
</dbReference>
<dbReference type="PROSITE" id="PS50043">
    <property type="entry name" value="HTH_LUXR_2"/>
    <property type="match status" value="1"/>
</dbReference>
<reference evidence="7 8" key="1">
    <citation type="submission" date="2019-08" db="EMBL/GenBank/DDBJ databases">
        <title>Ulvibacter marinistellae sp. nov., isolated from a starfish, Patiria pectinifera.</title>
        <authorList>
            <person name="Kawano K."/>
            <person name="Ushijima N."/>
            <person name="Kihara M."/>
            <person name="Itoh H."/>
        </authorList>
    </citation>
    <scope>NUCLEOTIDE SEQUENCE [LARGE SCALE GENOMIC DNA]</scope>
    <source>
        <strain evidence="7 8">KK4</strain>
    </source>
</reference>
<evidence type="ECO:0000256" key="3">
    <source>
        <dbReference type="ARBA" id="ARBA00023163"/>
    </source>
</evidence>
<keyword evidence="3" id="KW-0804">Transcription</keyword>
<evidence type="ECO:0000256" key="5">
    <source>
        <dbReference type="SAM" id="SignalP"/>
    </source>
</evidence>
<feature type="transmembrane region" description="Helical" evidence="4">
    <location>
        <begin position="260"/>
        <end position="280"/>
    </location>
</feature>
<feature type="signal peptide" evidence="5">
    <location>
        <begin position="1"/>
        <end position="21"/>
    </location>
</feature>
<sequence>MSQPQKITFLILLLCSLNITAQYHFSGKVTEEYANGNIYLSLVEDYRKINGVHPEQILNKTRADSSGQFTFQGDNLNKENRIYRIHIDNCTEEEQQTSHFTGHCLNSKEIVFVANNTTKLELPFGFENEMFCRIVSPNERANAFLKIDSLKNDMRFAFGTYRSEANRKVNSKKWFNILQLYGEQLNEPLAELYSYTFLSDRSNDLHSYYVEDLKSSDYYDSLLNRLETTYPNSTYTNQYKAELAADKMLIAPFEDKGLPWWIYLVSGVTIISFFFNLYFLKQLKQTKHISEQKQSLSSQEQKVLDLILQDKTNKEIATEIFVSISTVKSHINNLYKKLGVKNRDAVKSLYN</sequence>
<dbReference type="SMART" id="SM00421">
    <property type="entry name" value="HTH_LUXR"/>
    <property type="match status" value="1"/>
</dbReference>
<dbReference type="EMBL" id="BKCF01000001">
    <property type="protein sequence ID" value="GEQ85542.1"/>
    <property type="molecule type" value="Genomic_DNA"/>
</dbReference>
<dbReference type="Gene3D" id="1.10.10.10">
    <property type="entry name" value="Winged helix-like DNA-binding domain superfamily/Winged helix DNA-binding domain"/>
    <property type="match status" value="1"/>
</dbReference>
<evidence type="ECO:0000256" key="4">
    <source>
        <dbReference type="SAM" id="Phobius"/>
    </source>
</evidence>
<dbReference type="PRINTS" id="PR00038">
    <property type="entry name" value="HTHLUXR"/>
</dbReference>
<feature type="domain" description="HTH luxR-type" evidence="6">
    <location>
        <begin position="289"/>
        <end position="351"/>
    </location>
</feature>
<dbReference type="OrthoDB" id="9807565at2"/>
<dbReference type="PROSITE" id="PS00622">
    <property type="entry name" value="HTH_LUXR_1"/>
    <property type="match status" value="1"/>
</dbReference>
<dbReference type="GO" id="GO:0003677">
    <property type="term" value="F:DNA binding"/>
    <property type="evidence" value="ECO:0007669"/>
    <property type="project" value="UniProtKB-KW"/>
</dbReference>
<dbReference type="Proteomes" id="UP000326994">
    <property type="component" value="Unassembled WGS sequence"/>
</dbReference>
<evidence type="ECO:0000256" key="2">
    <source>
        <dbReference type="ARBA" id="ARBA00023125"/>
    </source>
</evidence>
<keyword evidence="4" id="KW-1133">Transmembrane helix</keyword>
<keyword evidence="4" id="KW-0812">Transmembrane</keyword>
<dbReference type="AlphaFoldDB" id="A0A5J4FWI3"/>
<keyword evidence="1" id="KW-0805">Transcription regulation</keyword>
<gene>
    <name evidence="7" type="ORF">ULMS_10500</name>
</gene>
<evidence type="ECO:0000313" key="8">
    <source>
        <dbReference type="Proteomes" id="UP000326994"/>
    </source>
</evidence>
<keyword evidence="2" id="KW-0238">DNA-binding</keyword>
<keyword evidence="4" id="KW-0472">Membrane</keyword>
<dbReference type="RefSeq" id="WP_151893453.1">
    <property type="nucleotide sequence ID" value="NZ_BKCF01000001.1"/>
</dbReference>
<evidence type="ECO:0000259" key="6">
    <source>
        <dbReference type="PROSITE" id="PS50043"/>
    </source>
</evidence>
<dbReference type="InterPro" id="IPR000792">
    <property type="entry name" value="Tscrpt_reg_LuxR_C"/>
</dbReference>
<keyword evidence="8" id="KW-1185">Reference proteome</keyword>